<evidence type="ECO:0000256" key="6">
    <source>
        <dbReference type="RuleBase" id="RU000682"/>
    </source>
</evidence>
<dbReference type="InterPro" id="IPR009057">
    <property type="entry name" value="Homeodomain-like_sf"/>
</dbReference>
<dbReference type="GO" id="GO:0003677">
    <property type="term" value="F:DNA binding"/>
    <property type="evidence" value="ECO:0007669"/>
    <property type="project" value="UniProtKB-UniRule"/>
</dbReference>
<dbReference type="GO" id="GO:0000981">
    <property type="term" value="F:DNA-binding transcription factor activity, RNA polymerase II-specific"/>
    <property type="evidence" value="ECO:0007669"/>
    <property type="project" value="InterPro"/>
</dbReference>
<dbReference type="PROSITE" id="PS50071">
    <property type="entry name" value="HOMEOBOX_2"/>
    <property type="match status" value="1"/>
</dbReference>
<dbReference type="PRINTS" id="PR00024">
    <property type="entry name" value="HOMEOBOX"/>
</dbReference>
<evidence type="ECO:0000256" key="2">
    <source>
        <dbReference type="ARBA" id="ARBA00023125"/>
    </source>
</evidence>
<feature type="compositionally biased region" description="Basic and acidic residues" evidence="7">
    <location>
        <begin position="179"/>
        <end position="190"/>
    </location>
</feature>
<dbReference type="PANTHER" id="PTHR24333:SF5">
    <property type="entry name" value="VENT HOMEOBOX"/>
    <property type="match status" value="1"/>
</dbReference>
<dbReference type="Proteomes" id="UP001209878">
    <property type="component" value="Unassembled WGS sequence"/>
</dbReference>
<feature type="region of interest" description="Disordered" evidence="7">
    <location>
        <begin position="166"/>
        <end position="209"/>
    </location>
</feature>
<feature type="compositionally biased region" description="Polar residues" evidence="7">
    <location>
        <begin position="73"/>
        <end position="102"/>
    </location>
</feature>
<comment type="caution">
    <text evidence="9">The sequence shown here is derived from an EMBL/GenBank/DDBJ whole genome shotgun (WGS) entry which is preliminary data.</text>
</comment>
<proteinExistence type="predicted"/>
<evidence type="ECO:0000259" key="8">
    <source>
        <dbReference type="PROSITE" id="PS50071"/>
    </source>
</evidence>
<gene>
    <name evidence="9" type="ORF">NP493_1076g00030</name>
</gene>
<keyword evidence="10" id="KW-1185">Reference proteome</keyword>
<evidence type="ECO:0000256" key="1">
    <source>
        <dbReference type="ARBA" id="ARBA00004123"/>
    </source>
</evidence>
<dbReference type="Pfam" id="PF00046">
    <property type="entry name" value="Homeodomain"/>
    <property type="match status" value="1"/>
</dbReference>
<dbReference type="SMART" id="SM00389">
    <property type="entry name" value="HOX"/>
    <property type="match status" value="1"/>
</dbReference>
<dbReference type="Gene3D" id="1.10.10.60">
    <property type="entry name" value="Homeodomain-like"/>
    <property type="match status" value="1"/>
</dbReference>
<feature type="region of interest" description="Disordered" evidence="7">
    <location>
        <begin position="27"/>
        <end position="113"/>
    </location>
</feature>
<evidence type="ECO:0000256" key="5">
    <source>
        <dbReference type="PROSITE-ProRule" id="PRU00108"/>
    </source>
</evidence>
<dbReference type="EMBL" id="JAODUO010001074">
    <property type="protein sequence ID" value="KAK2171359.1"/>
    <property type="molecule type" value="Genomic_DNA"/>
</dbReference>
<dbReference type="AlphaFoldDB" id="A0AAD9KHL9"/>
<protein>
    <recommendedName>
        <fullName evidence="8">Homeobox domain-containing protein</fullName>
    </recommendedName>
</protein>
<dbReference type="GO" id="GO:0005634">
    <property type="term" value="C:nucleus"/>
    <property type="evidence" value="ECO:0007669"/>
    <property type="project" value="UniProtKB-SubCell"/>
</dbReference>
<reference evidence="9" key="1">
    <citation type="journal article" date="2023" name="Mol. Biol. Evol.">
        <title>Third-Generation Sequencing Reveals the Adaptive Role of the Epigenome in Three Deep-Sea Polychaetes.</title>
        <authorList>
            <person name="Perez M."/>
            <person name="Aroh O."/>
            <person name="Sun Y."/>
            <person name="Lan Y."/>
            <person name="Juniper S.K."/>
            <person name="Young C.R."/>
            <person name="Angers B."/>
            <person name="Qian P.Y."/>
        </authorList>
    </citation>
    <scope>NUCLEOTIDE SEQUENCE</scope>
    <source>
        <strain evidence="9">R07B-5</strain>
    </source>
</reference>
<organism evidence="9 10">
    <name type="scientific">Ridgeia piscesae</name>
    <name type="common">Tubeworm</name>
    <dbReference type="NCBI Taxonomy" id="27915"/>
    <lineage>
        <taxon>Eukaryota</taxon>
        <taxon>Metazoa</taxon>
        <taxon>Spiralia</taxon>
        <taxon>Lophotrochozoa</taxon>
        <taxon>Annelida</taxon>
        <taxon>Polychaeta</taxon>
        <taxon>Sedentaria</taxon>
        <taxon>Canalipalpata</taxon>
        <taxon>Sabellida</taxon>
        <taxon>Siboglinidae</taxon>
        <taxon>Ridgeia</taxon>
    </lineage>
</organism>
<comment type="subcellular location">
    <subcellularLocation>
        <location evidence="1 5 6">Nucleus</location>
    </subcellularLocation>
</comment>
<dbReference type="SUPFAM" id="SSF46689">
    <property type="entry name" value="Homeodomain-like"/>
    <property type="match status" value="1"/>
</dbReference>
<dbReference type="PANTHER" id="PTHR24333">
    <property type="entry name" value="HOMEO BOX HB9 LIKE A-RELATED"/>
    <property type="match status" value="1"/>
</dbReference>
<evidence type="ECO:0000313" key="10">
    <source>
        <dbReference type="Proteomes" id="UP001209878"/>
    </source>
</evidence>
<evidence type="ECO:0000256" key="3">
    <source>
        <dbReference type="ARBA" id="ARBA00023155"/>
    </source>
</evidence>
<dbReference type="CDD" id="cd00086">
    <property type="entry name" value="homeodomain"/>
    <property type="match status" value="1"/>
</dbReference>
<evidence type="ECO:0000256" key="7">
    <source>
        <dbReference type="SAM" id="MobiDB-lite"/>
    </source>
</evidence>
<keyword evidence="2 5" id="KW-0238">DNA-binding</keyword>
<keyword evidence="4 5" id="KW-0539">Nucleus</keyword>
<name>A0AAD9KHL9_RIDPI</name>
<dbReference type="InterPro" id="IPR020479">
    <property type="entry name" value="HD_metazoa"/>
</dbReference>
<evidence type="ECO:0000256" key="4">
    <source>
        <dbReference type="ARBA" id="ARBA00023242"/>
    </source>
</evidence>
<dbReference type="InterPro" id="IPR001356">
    <property type="entry name" value="HD"/>
</dbReference>
<accession>A0AAD9KHL9</accession>
<feature type="domain" description="Homeobox" evidence="8">
    <location>
        <begin position="204"/>
        <end position="264"/>
    </location>
</feature>
<feature type="DNA-binding region" description="Homeobox" evidence="5">
    <location>
        <begin position="206"/>
        <end position="265"/>
    </location>
</feature>
<evidence type="ECO:0000313" key="9">
    <source>
        <dbReference type="EMBL" id="KAK2171359.1"/>
    </source>
</evidence>
<keyword evidence="3 5" id="KW-0371">Homeobox</keyword>
<dbReference type="InterPro" id="IPR050848">
    <property type="entry name" value="Homeobox_TF"/>
</dbReference>
<sequence length="350" mass="38780">MDGCVPSNGLVSTDHVETDTETTMINKLHSAEEPSDNVPVDELRQSRTMSATGLHPPSSPETSKDLVAESGVKSDSNGNDLHHNNVLQQNGRNSLLHQSPQPSRHLGTTPKPSFMISDILGSVSRKRPHSPVFGLCADNESPFSKFGRDALTSHCDDNKMDDDSRLLMSSSDCDSSDDGDSHTKENKDNSHLSGGSDPGGLKAKKARKARTAFTDHQLNTLEQSFERQKYLSVQDRMELAARLNLTDTQVKTWYQNRRTKWKRQTAVGLELLAEAGNYAAVQRMLQSSPYWNTYASHSNGIVSNLDAMYFRPGASFPPQRPMLPRMFIHGLQQHVSHIPTPQLYGGEPRT</sequence>
<dbReference type="PROSITE" id="PS00027">
    <property type="entry name" value="HOMEOBOX_1"/>
    <property type="match status" value="1"/>
</dbReference>
<dbReference type="InterPro" id="IPR017970">
    <property type="entry name" value="Homeobox_CS"/>
</dbReference>